<evidence type="ECO:0000256" key="3">
    <source>
        <dbReference type="ARBA" id="ARBA00022603"/>
    </source>
</evidence>
<sequence length="332" mass="37232">MEEWIRRKKIVWPDPTTERVVVWETKEALLRAIAEGDVPSANRGRTPLLREDLPDLDFWVGKPVSFERPWFRRHLRDVKSATSLVSSWIRGVTERSDGADEEIAEVVTQRSGTSEDSVKEILGHQAFSFPKPPSLFRELLRFATDSDDIVLDFFAGSGTAAQAVLALNAEDEGRRRFILVSSREATKENLDRNLCRDVCAERVRRVIEGYPGVAGLGGDFAYLTSQRIAFEDLAFDLKPEQVWLALQALHGLPLSPFREDGDLQVASDEDMAVAYCDRFTEGAERALQSAAAEHHFLVVYAYAPRPVRDALDGANNAEVRALPDFLLGRFQG</sequence>
<dbReference type="InterPro" id="IPR002941">
    <property type="entry name" value="DNA_methylase_N4/N6"/>
</dbReference>
<dbReference type="PRINTS" id="PR00506">
    <property type="entry name" value="D21N6MTFRASE"/>
</dbReference>
<dbReference type="InterPro" id="IPR029063">
    <property type="entry name" value="SAM-dependent_MTases_sf"/>
</dbReference>
<feature type="domain" description="DNA methylase N-4/N-6" evidence="7">
    <location>
        <begin position="116"/>
        <end position="170"/>
    </location>
</feature>
<dbReference type="GO" id="GO:0003677">
    <property type="term" value="F:DNA binding"/>
    <property type="evidence" value="ECO:0007669"/>
    <property type="project" value="InterPro"/>
</dbReference>
<evidence type="ECO:0000256" key="2">
    <source>
        <dbReference type="ARBA" id="ARBA00011900"/>
    </source>
</evidence>
<gene>
    <name evidence="8" type="ORF">EAH89_18955</name>
</gene>
<comment type="caution">
    <text evidence="8">The sequence shown here is derived from an EMBL/GenBank/DDBJ whole genome shotgun (WGS) entry which is preliminary data.</text>
</comment>
<dbReference type="OrthoDB" id="9816043at2"/>
<reference evidence="8 9" key="1">
    <citation type="journal article" date="2019" name="Environ. Microbiol.">
        <title>Species interactions and distinct microbial communities in high Arctic permafrost affected cryosols are associated with the CH4 and CO2 gas fluxes.</title>
        <authorList>
            <person name="Altshuler I."/>
            <person name="Hamel J."/>
            <person name="Turney S."/>
            <person name="Magnuson E."/>
            <person name="Levesque R."/>
            <person name="Greer C."/>
            <person name="Whyte L.G."/>
        </authorList>
    </citation>
    <scope>NUCLEOTIDE SEQUENCE [LARGE SCALE GENOMIC DNA]</scope>
    <source>
        <strain evidence="8 9">S9.3B</strain>
    </source>
</reference>
<evidence type="ECO:0000256" key="4">
    <source>
        <dbReference type="ARBA" id="ARBA00022679"/>
    </source>
</evidence>
<evidence type="ECO:0000259" key="7">
    <source>
        <dbReference type="Pfam" id="PF01555"/>
    </source>
</evidence>
<dbReference type="Gene3D" id="3.40.50.150">
    <property type="entry name" value="Vaccinia Virus protein VP39"/>
    <property type="match status" value="1"/>
</dbReference>
<keyword evidence="4" id="KW-0808">Transferase</keyword>
<comment type="similarity">
    <text evidence="1">Belongs to the N(4)/N(6)-methyltransferase family.</text>
</comment>
<evidence type="ECO:0000256" key="5">
    <source>
        <dbReference type="ARBA" id="ARBA00022691"/>
    </source>
</evidence>
<comment type="catalytic activity">
    <reaction evidence="6">
        <text>a 2'-deoxyadenosine in DNA + S-adenosyl-L-methionine = an N(6)-methyl-2'-deoxyadenosine in DNA + S-adenosyl-L-homocysteine + H(+)</text>
        <dbReference type="Rhea" id="RHEA:15197"/>
        <dbReference type="Rhea" id="RHEA-COMP:12418"/>
        <dbReference type="Rhea" id="RHEA-COMP:12419"/>
        <dbReference type="ChEBI" id="CHEBI:15378"/>
        <dbReference type="ChEBI" id="CHEBI:57856"/>
        <dbReference type="ChEBI" id="CHEBI:59789"/>
        <dbReference type="ChEBI" id="CHEBI:90615"/>
        <dbReference type="ChEBI" id="CHEBI:90616"/>
        <dbReference type="EC" id="2.1.1.72"/>
    </reaction>
</comment>
<evidence type="ECO:0000256" key="1">
    <source>
        <dbReference type="ARBA" id="ARBA00006594"/>
    </source>
</evidence>
<dbReference type="GO" id="GO:0032259">
    <property type="term" value="P:methylation"/>
    <property type="evidence" value="ECO:0007669"/>
    <property type="project" value="UniProtKB-KW"/>
</dbReference>
<evidence type="ECO:0000313" key="9">
    <source>
        <dbReference type="Proteomes" id="UP000317078"/>
    </source>
</evidence>
<dbReference type="GO" id="GO:0009007">
    <property type="term" value="F:site-specific DNA-methyltransferase (adenine-specific) activity"/>
    <property type="evidence" value="ECO:0007669"/>
    <property type="project" value="UniProtKB-EC"/>
</dbReference>
<dbReference type="EC" id="2.1.1.72" evidence="2"/>
<dbReference type="InterPro" id="IPR002295">
    <property type="entry name" value="N4/N6-MTase_EcoPI_Mod-like"/>
</dbReference>
<protein>
    <recommendedName>
        <fullName evidence="2">site-specific DNA-methyltransferase (adenine-specific)</fullName>
        <ecNumber evidence="2">2.1.1.72</ecNumber>
    </recommendedName>
</protein>
<keyword evidence="5" id="KW-0949">S-adenosyl-L-methionine</keyword>
<keyword evidence="9" id="KW-1185">Reference proteome</keyword>
<accession>A0A502FS93</accession>
<evidence type="ECO:0000256" key="6">
    <source>
        <dbReference type="ARBA" id="ARBA00047942"/>
    </source>
</evidence>
<proteinExistence type="inferred from homology"/>
<dbReference type="EMBL" id="RCZP01000022">
    <property type="protein sequence ID" value="TPG52314.1"/>
    <property type="molecule type" value="Genomic_DNA"/>
</dbReference>
<name>A0A502FS93_9PROT</name>
<dbReference type="GO" id="GO:0008170">
    <property type="term" value="F:N-methyltransferase activity"/>
    <property type="evidence" value="ECO:0007669"/>
    <property type="project" value="InterPro"/>
</dbReference>
<keyword evidence="3" id="KW-0489">Methyltransferase</keyword>
<dbReference type="AlphaFoldDB" id="A0A502FS93"/>
<dbReference type="Proteomes" id="UP000317078">
    <property type="component" value="Unassembled WGS sequence"/>
</dbReference>
<dbReference type="Pfam" id="PF01555">
    <property type="entry name" value="N6_N4_Mtase"/>
    <property type="match status" value="1"/>
</dbReference>
<organism evidence="8 9">
    <name type="scientific">Muricoccus nepalensis</name>
    <dbReference type="NCBI Taxonomy" id="1854500"/>
    <lineage>
        <taxon>Bacteria</taxon>
        <taxon>Pseudomonadati</taxon>
        <taxon>Pseudomonadota</taxon>
        <taxon>Alphaproteobacteria</taxon>
        <taxon>Acetobacterales</taxon>
        <taxon>Roseomonadaceae</taxon>
        <taxon>Muricoccus</taxon>
    </lineage>
</organism>
<evidence type="ECO:0000313" key="8">
    <source>
        <dbReference type="EMBL" id="TPG52314.1"/>
    </source>
</evidence>
<dbReference type="SUPFAM" id="SSF53335">
    <property type="entry name" value="S-adenosyl-L-methionine-dependent methyltransferases"/>
    <property type="match status" value="1"/>
</dbReference>